<dbReference type="Proteomes" id="UP000196531">
    <property type="component" value="Unassembled WGS sequence"/>
</dbReference>
<protein>
    <recommendedName>
        <fullName evidence="1">Cobalamin-independent methionine synthase MetE C-terminal/archaeal domain-containing protein</fullName>
    </recommendedName>
</protein>
<accession>A0A1Y5FGT2</accession>
<evidence type="ECO:0000313" key="3">
    <source>
        <dbReference type="Proteomes" id="UP000196531"/>
    </source>
</evidence>
<dbReference type="Gene3D" id="3.20.20.210">
    <property type="match status" value="1"/>
</dbReference>
<dbReference type="GO" id="GO:0008270">
    <property type="term" value="F:zinc ion binding"/>
    <property type="evidence" value="ECO:0007669"/>
    <property type="project" value="InterPro"/>
</dbReference>
<proteinExistence type="predicted"/>
<reference evidence="3" key="1">
    <citation type="journal article" date="2017" name="Proc. Natl. Acad. Sci. U.S.A.">
        <title>Simulation of Deepwater Horizon oil plume reveals substrate specialization within a complex community of hydrocarbon-degraders.</title>
        <authorList>
            <person name="Hu P."/>
            <person name="Dubinsky E.A."/>
            <person name="Probst A.J."/>
            <person name="Wang J."/>
            <person name="Sieber C.M.K."/>
            <person name="Tom L.M."/>
            <person name="Gardinali P."/>
            <person name="Banfield J.F."/>
            <person name="Atlas R.M."/>
            <person name="Andersen G.L."/>
        </authorList>
    </citation>
    <scope>NUCLEOTIDE SEQUENCE [LARGE SCALE GENOMIC DNA]</scope>
</reference>
<dbReference type="SUPFAM" id="SSF51726">
    <property type="entry name" value="UROD/MetE-like"/>
    <property type="match status" value="1"/>
</dbReference>
<dbReference type="GO" id="GO:0009086">
    <property type="term" value="P:methionine biosynthetic process"/>
    <property type="evidence" value="ECO:0007669"/>
    <property type="project" value="InterPro"/>
</dbReference>
<gene>
    <name evidence="2" type="ORF">A9Q84_05630</name>
</gene>
<dbReference type="InterPro" id="IPR038071">
    <property type="entry name" value="UROD/MetE-like_sf"/>
</dbReference>
<dbReference type="GO" id="GO:0003871">
    <property type="term" value="F:5-methyltetrahydropteroyltriglutamate-homocysteine S-methyltransferase activity"/>
    <property type="evidence" value="ECO:0007669"/>
    <property type="project" value="InterPro"/>
</dbReference>
<comment type="caution">
    <text evidence="2">The sequence shown here is derived from an EMBL/GenBank/DDBJ whole genome shotgun (WGS) entry which is preliminary data.</text>
</comment>
<dbReference type="Pfam" id="PF01717">
    <property type="entry name" value="Meth_synt_2"/>
    <property type="match status" value="1"/>
</dbReference>
<dbReference type="EMBL" id="MAAO01000004">
    <property type="protein sequence ID" value="OUR98893.1"/>
    <property type="molecule type" value="Genomic_DNA"/>
</dbReference>
<name>A0A1Y5FGT2_9BACT</name>
<dbReference type="AlphaFoldDB" id="A0A1Y5FGT2"/>
<dbReference type="InterPro" id="IPR002629">
    <property type="entry name" value="Met_Synth_C/arc"/>
</dbReference>
<feature type="domain" description="Cobalamin-independent methionine synthase MetE C-terminal/archaeal" evidence="1">
    <location>
        <begin position="103"/>
        <end position="215"/>
    </location>
</feature>
<organism evidence="2 3">
    <name type="scientific">Halobacteriovorax marinus</name>
    <dbReference type="NCBI Taxonomy" id="97084"/>
    <lineage>
        <taxon>Bacteria</taxon>
        <taxon>Pseudomonadati</taxon>
        <taxon>Bdellovibrionota</taxon>
        <taxon>Bacteriovoracia</taxon>
        <taxon>Bacteriovoracales</taxon>
        <taxon>Halobacteriovoraceae</taxon>
        <taxon>Halobacteriovorax</taxon>
    </lineage>
</organism>
<evidence type="ECO:0000313" key="2">
    <source>
        <dbReference type="EMBL" id="OUR98893.1"/>
    </source>
</evidence>
<sequence length="226" mass="25565">MKARLLPTTGIGSLPFTNIDQAIEFSMKFDIPFLPELPKLDGDFITSYTLGSSSCLEEFRNITKELPRVKYQIPSPEFTQITPISQSNSLLFIDAPTIKDYSILENFIVSSKNEIGIHCCGTFDLEKIVKLNIKFFSFDARLIENPNDLMVTLLQNGVTPVIGIVSTHNKKAQRPENLSSWVKVIREYSMHCWLSPACGLAEFNNAECERTLSLLQEIRNEILLTQ</sequence>
<evidence type="ECO:0000259" key="1">
    <source>
        <dbReference type="Pfam" id="PF01717"/>
    </source>
</evidence>